<dbReference type="RefSeq" id="WP_164678726.1">
    <property type="nucleotide sequence ID" value="NZ_CP049057.1"/>
</dbReference>
<reference evidence="1 2" key="1">
    <citation type="submission" date="2020-02" db="EMBL/GenBank/DDBJ databases">
        <title>Complete genome sequence of Flavobacteriaceae bacterium.</title>
        <authorList>
            <person name="Kim S.-J."/>
            <person name="Kim Y.-S."/>
            <person name="Kim K.-H."/>
        </authorList>
    </citation>
    <scope>NUCLEOTIDE SEQUENCE [LARGE SCALE GENOMIC DNA]</scope>
    <source>
        <strain evidence="1 2">RR4-40</strain>
    </source>
</reference>
<sequence length="373" mass="45028">MKILIAHYTLFLILLSCDSSQKNDLVKQTDSPNNFSIYTGWQEYNLQGKPREVIFKYERNYEINRENWSYYENANEFWSHSLFNGRLVFDSLGFRTFTSLRHKDSIGIETNDFNNRNVNKYIYDIEDYKIKIGLRQLGVPKFPIEHPYGIQVNYLSIYTPTNDTTQVKFDYVVDKKKIIREDIYVHEDSLTDLLRQGNNTFEKRIFSYDEKDRIIKMQFLPDEYLKDDGFMYKMQNRMVNDIALPAGETNLYTYTYDENDRITQTVLTINDFKVFQEDYAYDNQSDLPFKVNRFTLSTVKRYPTKNMELYYDDWGNLTQRIDIDDNGKPVRWRYYDYEYDSHNNWVRLDMFMEGTKEKSEEPTLTVFRDIKYF</sequence>
<protein>
    <submittedName>
        <fullName evidence="1">Uncharacterized protein</fullName>
    </submittedName>
</protein>
<dbReference type="AlphaFoldDB" id="A0A6G6GJE5"/>
<keyword evidence="2" id="KW-1185">Reference proteome</keyword>
<evidence type="ECO:0000313" key="1">
    <source>
        <dbReference type="EMBL" id="QIE58695.1"/>
    </source>
</evidence>
<dbReference type="Gene3D" id="2.180.10.10">
    <property type="entry name" value="RHS repeat-associated core"/>
    <property type="match status" value="1"/>
</dbReference>
<accession>A0A6G6GJE5</accession>
<dbReference type="KEGG" id="mgel:G5B37_03695"/>
<organism evidence="1 2">
    <name type="scientific">Rasiella rasia</name>
    <dbReference type="NCBI Taxonomy" id="2744027"/>
    <lineage>
        <taxon>Bacteria</taxon>
        <taxon>Pseudomonadati</taxon>
        <taxon>Bacteroidota</taxon>
        <taxon>Flavobacteriia</taxon>
        <taxon>Flavobacteriales</taxon>
        <taxon>Flavobacteriaceae</taxon>
        <taxon>Rasiella</taxon>
    </lineage>
</organism>
<dbReference type="PROSITE" id="PS51257">
    <property type="entry name" value="PROKAR_LIPOPROTEIN"/>
    <property type="match status" value="1"/>
</dbReference>
<dbReference type="Proteomes" id="UP000505306">
    <property type="component" value="Chromosome"/>
</dbReference>
<gene>
    <name evidence="1" type="ORF">G5B37_03695</name>
</gene>
<dbReference type="EMBL" id="CP049057">
    <property type="protein sequence ID" value="QIE58695.1"/>
    <property type="molecule type" value="Genomic_DNA"/>
</dbReference>
<proteinExistence type="predicted"/>
<name>A0A6G6GJE5_9FLAO</name>
<evidence type="ECO:0000313" key="2">
    <source>
        <dbReference type="Proteomes" id="UP000505306"/>
    </source>
</evidence>